<dbReference type="Proteomes" id="UP000644548">
    <property type="component" value="Unassembled WGS sequence"/>
</dbReference>
<dbReference type="EMBL" id="BMQN01000004">
    <property type="protein sequence ID" value="GGR94379.1"/>
    <property type="molecule type" value="Genomic_DNA"/>
</dbReference>
<evidence type="ECO:0000313" key="2">
    <source>
        <dbReference type="Proteomes" id="UP000644548"/>
    </source>
</evidence>
<protein>
    <submittedName>
        <fullName evidence="1">MmcQ-like protein</fullName>
    </submittedName>
</protein>
<dbReference type="Pfam" id="PF04237">
    <property type="entry name" value="YjbR"/>
    <property type="match status" value="1"/>
</dbReference>
<organism evidence="1 2">
    <name type="scientific">Deinococcus sedimenti</name>
    <dbReference type="NCBI Taxonomy" id="1867090"/>
    <lineage>
        <taxon>Bacteria</taxon>
        <taxon>Thermotogati</taxon>
        <taxon>Deinococcota</taxon>
        <taxon>Deinococci</taxon>
        <taxon>Deinococcales</taxon>
        <taxon>Deinococcaceae</taxon>
        <taxon>Deinococcus</taxon>
    </lineage>
</organism>
<reference evidence="2" key="1">
    <citation type="journal article" date="2019" name="Int. J. Syst. Evol. Microbiol.">
        <title>The Global Catalogue of Microorganisms (GCM) 10K type strain sequencing project: providing services to taxonomists for standard genome sequencing and annotation.</title>
        <authorList>
            <consortium name="The Broad Institute Genomics Platform"/>
            <consortium name="The Broad Institute Genome Sequencing Center for Infectious Disease"/>
            <person name="Wu L."/>
            <person name="Ma J."/>
        </authorList>
    </citation>
    <scope>NUCLEOTIDE SEQUENCE [LARGE SCALE GENOMIC DNA]</scope>
    <source>
        <strain evidence="2">JCM 31405</strain>
    </source>
</reference>
<dbReference type="InterPro" id="IPR038056">
    <property type="entry name" value="YjbR-like_sf"/>
</dbReference>
<accession>A0ABQ2S4V4</accession>
<proteinExistence type="predicted"/>
<evidence type="ECO:0000313" key="1">
    <source>
        <dbReference type="EMBL" id="GGR94379.1"/>
    </source>
</evidence>
<dbReference type="PANTHER" id="PTHR35145">
    <property type="entry name" value="CYTOPLASMIC PROTEIN-RELATED"/>
    <property type="match status" value="1"/>
</dbReference>
<dbReference type="RefSeq" id="WP_308425460.1">
    <property type="nucleotide sequence ID" value="NZ_BMQN01000004.1"/>
</dbReference>
<dbReference type="SUPFAM" id="SSF142906">
    <property type="entry name" value="YjbR-like"/>
    <property type="match status" value="1"/>
</dbReference>
<comment type="caution">
    <text evidence="1">The sequence shown here is derived from an EMBL/GenBank/DDBJ whole genome shotgun (WGS) entry which is preliminary data.</text>
</comment>
<dbReference type="InterPro" id="IPR058532">
    <property type="entry name" value="YjbR/MT2646/Rv2570-like"/>
</dbReference>
<dbReference type="Gene3D" id="3.90.1150.30">
    <property type="match status" value="1"/>
</dbReference>
<sequence>MPLTTVADLRAHCAALPHSRETFPFDATTLVFKVGPTDAGKMYALTDVQADPLTVSVKVRPERGDELRAAHEAITPGHHLNKRHWVTVTLDVRVPDDLIRDLITGSHALVAGGLTRAQRQDLGL</sequence>
<dbReference type="InterPro" id="IPR007351">
    <property type="entry name" value="YjbR"/>
</dbReference>
<gene>
    <name evidence="1" type="ORF">GCM10008960_21630</name>
</gene>
<name>A0ABQ2S4V4_9DEIO</name>
<keyword evidence="2" id="KW-1185">Reference proteome</keyword>
<dbReference type="PANTHER" id="PTHR35145:SF1">
    <property type="entry name" value="CYTOPLASMIC PROTEIN"/>
    <property type="match status" value="1"/>
</dbReference>